<dbReference type="GO" id="GO:0000977">
    <property type="term" value="F:RNA polymerase II transcription regulatory region sequence-specific DNA binding"/>
    <property type="evidence" value="ECO:0007669"/>
    <property type="project" value="TreeGrafter"/>
</dbReference>
<evidence type="ECO:0000256" key="4">
    <source>
        <dbReference type="SAM" id="Coils"/>
    </source>
</evidence>
<evidence type="ECO:0000256" key="3">
    <source>
        <dbReference type="ARBA" id="ARBA00023242"/>
    </source>
</evidence>
<dbReference type="GO" id="GO:0000981">
    <property type="term" value="F:DNA-binding transcription factor activity, RNA polymerase II-specific"/>
    <property type="evidence" value="ECO:0007669"/>
    <property type="project" value="TreeGrafter"/>
</dbReference>
<evidence type="ECO:0000256" key="1">
    <source>
        <dbReference type="ARBA" id="ARBA00004123"/>
    </source>
</evidence>
<dbReference type="InterPro" id="IPR054502">
    <property type="entry name" value="bHLH-TF_ACT-like_plant"/>
</dbReference>
<dbReference type="GO" id="GO:0090575">
    <property type="term" value="C:RNA polymerase II transcription regulator complex"/>
    <property type="evidence" value="ECO:0007669"/>
    <property type="project" value="TreeGrafter"/>
</dbReference>
<reference evidence="6 7" key="1">
    <citation type="journal article" date="2021" name="Nat. Plants">
        <title>The Taxus genome provides insights into paclitaxel biosynthesis.</title>
        <authorList>
            <person name="Xiong X."/>
            <person name="Gou J."/>
            <person name="Liao Q."/>
            <person name="Li Y."/>
            <person name="Zhou Q."/>
            <person name="Bi G."/>
            <person name="Li C."/>
            <person name="Du R."/>
            <person name="Wang X."/>
            <person name="Sun T."/>
            <person name="Guo L."/>
            <person name="Liang H."/>
            <person name="Lu P."/>
            <person name="Wu Y."/>
            <person name="Zhang Z."/>
            <person name="Ro D.K."/>
            <person name="Shang Y."/>
            <person name="Huang S."/>
            <person name="Yan J."/>
        </authorList>
    </citation>
    <scope>NUCLEOTIDE SEQUENCE [LARGE SCALE GENOMIC DNA]</scope>
    <source>
        <strain evidence="6">Ta-2019</strain>
    </source>
</reference>
<dbReference type="AlphaFoldDB" id="A0AA38G6D6"/>
<gene>
    <name evidence="6" type="ORF">KI387_019433</name>
</gene>
<feature type="non-terminal residue" evidence="6">
    <location>
        <position position="120"/>
    </location>
</feature>
<name>A0AA38G6D6_TAXCH</name>
<keyword evidence="2" id="KW-0238">DNA-binding</keyword>
<accession>A0AA38G6D6</accession>
<feature type="coiled-coil region" evidence="4">
    <location>
        <begin position="14"/>
        <end position="41"/>
    </location>
</feature>
<evidence type="ECO:0000313" key="6">
    <source>
        <dbReference type="EMBL" id="KAH9317664.1"/>
    </source>
</evidence>
<evidence type="ECO:0000313" key="7">
    <source>
        <dbReference type="Proteomes" id="UP000824469"/>
    </source>
</evidence>
<dbReference type="PANTHER" id="PTHR13935:SF106">
    <property type="entry name" value="ACHAETE-SCUTE COMPLEX PROTEIN T5-RELATED"/>
    <property type="match status" value="1"/>
</dbReference>
<dbReference type="Proteomes" id="UP000824469">
    <property type="component" value="Unassembled WGS sequence"/>
</dbReference>
<dbReference type="PANTHER" id="PTHR13935">
    <property type="entry name" value="ACHAETE-SCUTE TRANSCRIPTION FACTOR-RELATED"/>
    <property type="match status" value="1"/>
</dbReference>
<dbReference type="EMBL" id="JAHRHJ020000004">
    <property type="protein sequence ID" value="KAH9317664.1"/>
    <property type="molecule type" value="Genomic_DNA"/>
</dbReference>
<sequence>GKRWTAEQVSVEYIKHLQLRVKELTKKRKEMTEEKLSAASEAFPTVKVNCVGSNVFVSINAFKCDVVLSDVLRTLEDDGLDIVSAVSSAINDKVFLTLCAEDTDVNVFDSATLHEKMWNL</sequence>
<comment type="caution">
    <text evidence="6">The sequence shown here is derived from an EMBL/GenBank/DDBJ whole genome shotgun (WGS) entry which is preliminary data.</text>
</comment>
<feature type="non-terminal residue" evidence="6">
    <location>
        <position position="1"/>
    </location>
</feature>
<protein>
    <recommendedName>
        <fullName evidence="5">Plant bHLH transcription factor ACT-like domain-containing protein</fullName>
    </recommendedName>
</protein>
<keyword evidence="4" id="KW-0175">Coiled coil</keyword>
<keyword evidence="3" id="KW-0539">Nucleus</keyword>
<feature type="domain" description="Plant bHLH transcription factor ACT-like" evidence="5">
    <location>
        <begin position="46"/>
        <end position="117"/>
    </location>
</feature>
<keyword evidence="7" id="KW-1185">Reference proteome</keyword>
<evidence type="ECO:0000256" key="2">
    <source>
        <dbReference type="ARBA" id="ARBA00023125"/>
    </source>
</evidence>
<organism evidence="6 7">
    <name type="scientific">Taxus chinensis</name>
    <name type="common">Chinese yew</name>
    <name type="synonym">Taxus wallichiana var. chinensis</name>
    <dbReference type="NCBI Taxonomy" id="29808"/>
    <lineage>
        <taxon>Eukaryota</taxon>
        <taxon>Viridiplantae</taxon>
        <taxon>Streptophyta</taxon>
        <taxon>Embryophyta</taxon>
        <taxon>Tracheophyta</taxon>
        <taxon>Spermatophyta</taxon>
        <taxon>Pinopsida</taxon>
        <taxon>Pinidae</taxon>
        <taxon>Conifers II</taxon>
        <taxon>Cupressales</taxon>
        <taxon>Taxaceae</taxon>
        <taxon>Taxus</taxon>
    </lineage>
</organism>
<dbReference type="InterPro" id="IPR015660">
    <property type="entry name" value="MASH1/Ascl1a-like"/>
</dbReference>
<dbReference type="Pfam" id="PF22754">
    <property type="entry name" value="bHLH-TF_ACT-like_plant"/>
    <property type="match status" value="1"/>
</dbReference>
<proteinExistence type="predicted"/>
<evidence type="ECO:0000259" key="5">
    <source>
        <dbReference type="Pfam" id="PF22754"/>
    </source>
</evidence>
<comment type="subcellular location">
    <subcellularLocation>
        <location evidence="1">Nucleus</location>
    </subcellularLocation>
</comment>